<dbReference type="SUPFAM" id="SSF53850">
    <property type="entry name" value="Periplasmic binding protein-like II"/>
    <property type="match status" value="1"/>
</dbReference>
<accession>A0A0H4I5K8</accession>
<keyword evidence="3" id="KW-1185">Reference proteome</keyword>
<dbReference type="KEGG" id="mpq:ABA45_11885"/>
<dbReference type="PANTHER" id="PTHR42941:SF1">
    <property type="entry name" value="SLL1037 PROTEIN"/>
    <property type="match status" value="1"/>
</dbReference>
<dbReference type="STRING" id="330734.ABA45_11885"/>
<dbReference type="Proteomes" id="UP000036406">
    <property type="component" value="Chromosome"/>
</dbReference>
<dbReference type="PANTHER" id="PTHR42941">
    <property type="entry name" value="SLL1037 PROTEIN"/>
    <property type="match status" value="1"/>
</dbReference>
<organism evidence="2 3">
    <name type="scientific">Marinobacter psychrophilus</name>
    <dbReference type="NCBI Taxonomy" id="330734"/>
    <lineage>
        <taxon>Bacteria</taxon>
        <taxon>Pseudomonadati</taxon>
        <taxon>Pseudomonadota</taxon>
        <taxon>Gammaproteobacteria</taxon>
        <taxon>Pseudomonadales</taxon>
        <taxon>Marinobacteraceae</taxon>
        <taxon>Marinobacter</taxon>
    </lineage>
</organism>
<dbReference type="InterPro" id="IPR011852">
    <property type="entry name" value="TRAP_TAXI"/>
</dbReference>
<dbReference type="PATRIC" id="fig|330734.3.peg.2493"/>
<evidence type="ECO:0000313" key="3">
    <source>
        <dbReference type="Proteomes" id="UP000036406"/>
    </source>
</evidence>
<feature type="chain" id="PRO_5005206098" evidence="1">
    <location>
        <begin position="28"/>
        <end position="327"/>
    </location>
</feature>
<dbReference type="CDD" id="cd13568">
    <property type="entry name" value="PBP2_TAXI_TRAP_like_3"/>
    <property type="match status" value="1"/>
</dbReference>
<evidence type="ECO:0000313" key="2">
    <source>
        <dbReference type="EMBL" id="AKO53015.1"/>
    </source>
</evidence>
<name>A0A0H4I5K8_9GAMM</name>
<keyword evidence="1" id="KW-0732">Signal</keyword>
<dbReference type="Pfam" id="PF16868">
    <property type="entry name" value="NMT1_3"/>
    <property type="match status" value="1"/>
</dbReference>
<proteinExistence type="predicted"/>
<sequence>MTVKLKVSVLAITAALSLGGASATVSAQEQRFITIGTGGVTGVYYPAGGAICRLVNMDRKDHGIRCSVKSTGGSVYNLNAIAQGELDLAVVQSDWQFHAYNGSSQFEGDGANKKLRAVFSMHPEPFTVVASKSSGITTFEGLKGKRVAVGDSESGQRATAETLMKEMGWKMDKFALAAELKAADQSQALCDGNIDAFFYTVGHPSGAVKEATTSCDSVIVSVDNSATKKLINNYPYYRKAIIPGGMYRGSDADVTTFGVAATFVSSTDVPDDVVYQVVRAVFENFDSFKRLHPAFHNLNKEEMVSDALSAPLHPGAVRYYKEAGLMQ</sequence>
<feature type="signal peptide" evidence="1">
    <location>
        <begin position="1"/>
        <end position="27"/>
    </location>
</feature>
<dbReference type="EMBL" id="CP011494">
    <property type="protein sequence ID" value="AKO53015.1"/>
    <property type="molecule type" value="Genomic_DNA"/>
</dbReference>
<dbReference type="RefSeq" id="WP_048386368.1">
    <property type="nucleotide sequence ID" value="NZ_CP011494.1"/>
</dbReference>
<dbReference type="Gene3D" id="3.40.190.10">
    <property type="entry name" value="Periplasmic binding protein-like II"/>
    <property type="match status" value="2"/>
</dbReference>
<dbReference type="NCBIfam" id="TIGR02122">
    <property type="entry name" value="TRAP_TAXI"/>
    <property type="match status" value="1"/>
</dbReference>
<reference evidence="2 3" key="1">
    <citation type="submission" date="2015-05" db="EMBL/GenBank/DDBJ databases">
        <title>Complete genome of Marinobacter psychrophilus strain 20041T isolated from sea-ice of the Canadian Basin.</title>
        <authorList>
            <person name="Song L."/>
            <person name="Ren L."/>
            <person name="Yu Y."/>
            <person name="Wang X."/>
        </authorList>
    </citation>
    <scope>NUCLEOTIDE SEQUENCE [LARGE SCALE GENOMIC DNA]</scope>
    <source>
        <strain evidence="2 3">20041</strain>
    </source>
</reference>
<evidence type="ECO:0000256" key="1">
    <source>
        <dbReference type="SAM" id="SignalP"/>
    </source>
</evidence>
<dbReference type="AlphaFoldDB" id="A0A0H4I5K8"/>
<protein>
    <submittedName>
        <fullName evidence="2">C4-dicarboxylate ABC transporter substrate-binding protein</fullName>
    </submittedName>
</protein>
<gene>
    <name evidence="2" type="ORF">ABA45_11885</name>
</gene>